<keyword evidence="2" id="KW-1185">Reference proteome</keyword>
<dbReference type="InterPro" id="IPR013078">
    <property type="entry name" value="His_Pase_superF_clade-1"/>
</dbReference>
<dbReference type="InterPro" id="IPR029033">
    <property type="entry name" value="His_PPase_superfam"/>
</dbReference>
<dbReference type="PANTHER" id="PTHR48100">
    <property type="entry name" value="BROAD-SPECIFICITY PHOSPHATASE YOR283W-RELATED"/>
    <property type="match status" value="1"/>
</dbReference>
<evidence type="ECO:0000313" key="1">
    <source>
        <dbReference type="EMBL" id="GAB1251857.1"/>
    </source>
</evidence>
<evidence type="ECO:0000313" key="2">
    <source>
        <dbReference type="Proteomes" id="UP001628220"/>
    </source>
</evidence>
<comment type="caution">
    <text evidence="1">The sequence shown here is derived from an EMBL/GenBank/DDBJ whole genome shotgun (WGS) entry which is preliminary data.</text>
</comment>
<dbReference type="InterPro" id="IPR050275">
    <property type="entry name" value="PGM_Phosphatase"/>
</dbReference>
<name>A0ABQ0E2A3_9PORP</name>
<dbReference type="Proteomes" id="UP001628220">
    <property type="component" value="Unassembled WGS sequence"/>
</dbReference>
<dbReference type="Pfam" id="PF00300">
    <property type="entry name" value="His_Phos_1"/>
    <property type="match status" value="1"/>
</dbReference>
<accession>A0ABQ0E2A3</accession>
<reference evidence="1 2" key="1">
    <citation type="journal article" date="2025" name="Int. J. Syst. Evol. Microbiol.">
        <title>Desulfovibrio falkowii sp. nov., Porphyromonas miyakawae sp. nov., Mediterraneibacter flintii sp. nov. and Owariibacterium komagatae gen. nov., sp. nov., isolated from human faeces.</title>
        <authorList>
            <person name="Hamaguchi T."/>
            <person name="Ohara M."/>
            <person name="Hisatomi A."/>
            <person name="Sekiguchi K."/>
            <person name="Takeda J.I."/>
            <person name="Ueyama J."/>
            <person name="Ito M."/>
            <person name="Nishiwaki H."/>
            <person name="Ogi T."/>
            <person name="Hirayama M."/>
            <person name="Ohkuma M."/>
            <person name="Sakamoto M."/>
            <person name="Ohno K."/>
        </authorList>
    </citation>
    <scope>NUCLEOTIDE SEQUENCE [LARGE SCALE GENOMIC DNA]</scope>
    <source>
        <strain evidence="1 2">13CB11C</strain>
    </source>
</reference>
<dbReference type="SUPFAM" id="SSF53254">
    <property type="entry name" value="Phosphoglycerate mutase-like"/>
    <property type="match status" value="1"/>
</dbReference>
<dbReference type="SMART" id="SM00855">
    <property type="entry name" value="PGAM"/>
    <property type="match status" value="1"/>
</dbReference>
<organism evidence="1 2">
    <name type="scientific">Porphyromonas miyakawae</name>
    <dbReference type="NCBI Taxonomy" id="3137470"/>
    <lineage>
        <taxon>Bacteria</taxon>
        <taxon>Pseudomonadati</taxon>
        <taxon>Bacteroidota</taxon>
        <taxon>Bacteroidia</taxon>
        <taxon>Bacteroidales</taxon>
        <taxon>Porphyromonadaceae</taxon>
        <taxon>Porphyromonas</taxon>
    </lineage>
</organism>
<sequence>MRVSLVRHTAVVKDVVTVCYGVTDVGLRDTFEEEAALVSLEVAPIARNSDVIFTSPLLRAKRLAHHCGYVTAVEDNRLKEMDFGDWEMKPWSEILTTNDISCFFRSYIDQPTPNGESLTDQKNRVKSFLDDQKRKGYGQILVFCHGGVINCARSIVLGASLEDAFAYLPPYGSITNLEY</sequence>
<protein>
    <submittedName>
        <fullName evidence="1">Alpha-ribazole phosphatase</fullName>
    </submittedName>
</protein>
<gene>
    <name evidence="1" type="primary">cobC</name>
    <name evidence="1" type="ORF">Tsumi_09620</name>
</gene>
<dbReference type="RefSeq" id="WP_411915674.1">
    <property type="nucleotide sequence ID" value="NZ_BAAFSF010000002.1"/>
</dbReference>
<proteinExistence type="predicted"/>
<dbReference type="Gene3D" id="3.40.50.1240">
    <property type="entry name" value="Phosphoglycerate mutase-like"/>
    <property type="match status" value="1"/>
</dbReference>
<dbReference type="CDD" id="cd07067">
    <property type="entry name" value="HP_PGM_like"/>
    <property type="match status" value="1"/>
</dbReference>
<dbReference type="PANTHER" id="PTHR48100:SF1">
    <property type="entry name" value="HISTIDINE PHOSPHATASE FAMILY PROTEIN-RELATED"/>
    <property type="match status" value="1"/>
</dbReference>
<dbReference type="EMBL" id="BAAFSF010000002">
    <property type="protein sequence ID" value="GAB1251857.1"/>
    <property type="molecule type" value="Genomic_DNA"/>
</dbReference>